<evidence type="ECO:0000256" key="1">
    <source>
        <dbReference type="SAM" id="MobiDB-lite"/>
    </source>
</evidence>
<dbReference type="AlphaFoldDB" id="A0A8R1IZE0"/>
<feature type="compositionally biased region" description="Basic residues" evidence="1">
    <location>
        <begin position="57"/>
        <end position="68"/>
    </location>
</feature>
<feature type="region of interest" description="Disordered" evidence="1">
    <location>
        <begin position="42"/>
        <end position="68"/>
    </location>
</feature>
<accession>A0A8R1IZE0</accession>
<feature type="compositionally biased region" description="Polar residues" evidence="1">
    <location>
        <begin position="42"/>
        <end position="56"/>
    </location>
</feature>
<evidence type="ECO:0000313" key="2">
    <source>
        <dbReference type="EnsemblMetazoa" id="CJA40194.1"/>
    </source>
</evidence>
<dbReference type="EnsemblMetazoa" id="CJA40194.1">
    <property type="protein sequence ID" value="CJA40194.1"/>
    <property type="gene ID" value="WBGene00216042"/>
</dbReference>
<keyword evidence="3" id="KW-1185">Reference proteome</keyword>
<reference evidence="3" key="1">
    <citation type="submission" date="2010-08" db="EMBL/GenBank/DDBJ databases">
        <authorList>
            <consortium name="Caenorhabditis japonica Sequencing Consortium"/>
            <person name="Wilson R.K."/>
        </authorList>
    </citation>
    <scope>NUCLEOTIDE SEQUENCE [LARGE SCALE GENOMIC DNA]</scope>
    <source>
        <strain evidence="3">DF5081</strain>
    </source>
</reference>
<protein>
    <submittedName>
        <fullName evidence="2">Uncharacterized protein</fullName>
    </submittedName>
</protein>
<sequence>MFRSDFSKPHYKCMRNSMGDWSEFAKLYTGYTSSYCQVQNRSPTISSPSIGGTSRATTHRIHQQKTRY</sequence>
<proteinExistence type="predicted"/>
<evidence type="ECO:0000313" key="3">
    <source>
        <dbReference type="Proteomes" id="UP000005237"/>
    </source>
</evidence>
<reference evidence="2" key="2">
    <citation type="submission" date="2022-06" db="UniProtKB">
        <authorList>
            <consortium name="EnsemblMetazoa"/>
        </authorList>
    </citation>
    <scope>IDENTIFICATION</scope>
    <source>
        <strain evidence="2">DF5081</strain>
    </source>
</reference>
<dbReference type="Proteomes" id="UP000005237">
    <property type="component" value="Unassembled WGS sequence"/>
</dbReference>
<organism evidence="2 3">
    <name type="scientific">Caenorhabditis japonica</name>
    <dbReference type="NCBI Taxonomy" id="281687"/>
    <lineage>
        <taxon>Eukaryota</taxon>
        <taxon>Metazoa</taxon>
        <taxon>Ecdysozoa</taxon>
        <taxon>Nematoda</taxon>
        <taxon>Chromadorea</taxon>
        <taxon>Rhabditida</taxon>
        <taxon>Rhabditina</taxon>
        <taxon>Rhabditomorpha</taxon>
        <taxon>Rhabditoidea</taxon>
        <taxon>Rhabditidae</taxon>
        <taxon>Peloderinae</taxon>
        <taxon>Caenorhabditis</taxon>
    </lineage>
</organism>
<name>A0A8R1IZE0_CAEJA</name>